<sequence>MEQVGFPLFFGVVTTMVVIPNLLINCVPAADTPTANGTGSVPSHPCPPLKIYFPAFVGGLTNQDHTAVTRYQHLDSVLVANVSGADGTRRECQFVCLYGQWTGPLCRRMDTLDRASTNYQPVWQSCYFDAANFVNVSVFYNGHNISEPLAVDESSNFSPKMTVFPHGGRLMFRCKEVGEFIFHGPPVMLCSNGQWEAIPQRAGSHSAKIASGHPSCEAIPELESNLDEKIIYPPIVTYTAYVGTVAPYYDGRLFVYPGSDLHLGCIYEPRRLGPPKWTWSKSSTPDTISQWTRNLWRNKMEWRLTVRSVKQGDSGKYTCTTPHGSSHSVIVEVAAVDCPRPWDDEELITSGTFHFNSTVSFGCTDGHRLNGPSKIFCKLNGEWAQPLPSCVPVHCPPLNSTDSRLYIDFNGTAYDDVAVFSCSPGYKILGASMSICSANGNWSQPTPTCESVYCHSFHPPAHGYVFEAMQTRYLVGKIVQFACNKGFMPNGPLSATCGDDGKWSNPPPRCELACDAPKVPPHGRLTPAKSAYRVKSHVVYECHGGYRLVGARISYCNPDSKWSFPAPECLLDTGGLAGAGAEGRGKGRSQNY</sequence>
<dbReference type="InterPro" id="IPR035976">
    <property type="entry name" value="Sushi/SCR/CCP_sf"/>
</dbReference>
<protein>
    <submittedName>
        <fullName evidence="8">Locomotion-related protein Hikaru genki</fullName>
    </submittedName>
</protein>
<keyword evidence="1 5" id="KW-0732">Signal</keyword>
<feature type="domain" description="Sushi" evidence="7">
    <location>
        <begin position="452"/>
        <end position="512"/>
    </location>
</feature>
<dbReference type="PROSITE" id="PS50835">
    <property type="entry name" value="IG_LIKE"/>
    <property type="match status" value="1"/>
</dbReference>
<keyword evidence="2" id="KW-0677">Repeat</keyword>
<dbReference type="PANTHER" id="PTHR45656">
    <property type="entry name" value="PROTEIN CBR-CLEC-78"/>
    <property type="match status" value="1"/>
</dbReference>
<dbReference type="Gene3D" id="2.10.70.10">
    <property type="entry name" value="Complement Module, domain 1"/>
    <property type="match status" value="4"/>
</dbReference>
<name>A0A9X6N9I3_HYPEX</name>
<accession>A0A9X6N9I3</accession>
<evidence type="ECO:0000256" key="1">
    <source>
        <dbReference type="ARBA" id="ARBA00022729"/>
    </source>
</evidence>
<reference evidence="9" key="1">
    <citation type="submission" date="2017-01" db="EMBL/GenBank/DDBJ databases">
        <title>Comparative genomics of anhydrobiosis in the tardigrade Hypsibius dujardini.</title>
        <authorList>
            <person name="Yoshida Y."/>
            <person name="Koutsovoulos G."/>
            <person name="Laetsch D."/>
            <person name="Stevens L."/>
            <person name="Kumar S."/>
            <person name="Horikawa D."/>
            <person name="Ishino K."/>
            <person name="Komine S."/>
            <person name="Tomita M."/>
            <person name="Blaxter M."/>
            <person name="Arakawa K."/>
        </authorList>
    </citation>
    <scope>NUCLEOTIDE SEQUENCE [LARGE SCALE GENOMIC DNA]</scope>
    <source>
        <strain evidence="9">Z151</strain>
    </source>
</reference>
<dbReference type="InterPro" id="IPR003599">
    <property type="entry name" value="Ig_sub"/>
</dbReference>
<dbReference type="EMBL" id="MTYJ01000187">
    <property type="protein sequence ID" value="OWA50277.1"/>
    <property type="molecule type" value="Genomic_DNA"/>
</dbReference>
<dbReference type="InterPro" id="IPR036179">
    <property type="entry name" value="Ig-like_dom_sf"/>
</dbReference>
<comment type="caution">
    <text evidence="4">Lacks conserved residue(s) required for the propagation of feature annotation.</text>
</comment>
<dbReference type="SMART" id="SM00032">
    <property type="entry name" value="CCP"/>
    <property type="match status" value="5"/>
</dbReference>
<gene>
    <name evidence="8" type="ORF">BV898_14799</name>
</gene>
<evidence type="ECO:0000259" key="7">
    <source>
        <dbReference type="PROSITE" id="PS50923"/>
    </source>
</evidence>
<evidence type="ECO:0000256" key="3">
    <source>
        <dbReference type="ARBA" id="ARBA00023157"/>
    </source>
</evidence>
<evidence type="ECO:0000256" key="5">
    <source>
        <dbReference type="SAM" id="SignalP"/>
    </source>
</evidence>
<dbReference type="OrthoDB" id="10026788at2759"/>
<comment type="caution">
    <text evidence="8">The sequence shown here is derived from an EMBL/GenBank/DDBJ whole genome shotgun (WGS) entry which is preliminary data.</text>
</comment>
<dbReference type="SUPFAM" id="SSF48726">
    <property type="entry name" value="Immunoglobulin"/>
    <property type="match status" value="1"/>
</dbReference>
<organism evidence="8 9">
    <name type="scientific">Hypsibius exemplaris</name>
    <name type="common">Freshwater tardigrade</name>
    <dbReference type="NCBI Taxonomy" id="2072580"/>
    <lineage>
        <taxon>Eukaryota</taxon>
        <taxon>Metazoa</taxon>
        <taxon>Ecdysozoa</taxon>
        <taxon>Tardigrada</taxon>
        <taxon>Eutardigrada</taxon>
        <taxon>Parachela</taxon>
        <taxon>Hypsibioidea</taxon>
        <taxon>Hypsibiidae</taxon>
        <taxon>Hypsibius</taxon>
    </lineage>
</organism>
<feature type="disulfide bond" evidence="4">
    <location>
        <begin position="454"/>
        <end position="497"/>
    </location>
</feature>
<feature type="signal peptide" evidence="5">
    <location>
        <begin position="1"/>
        <end position="29"/>
    </location>
</feature>
<feature type="domain" description="Sushi" evidence="7">
    <location>
        <begin position="393"/>
        <end position="451"/>
    </location>
</feature>
<feature type="disulfide bond" evidence="4">
    <location>
        <begin position="422"/>
        <end position="449"/>
    </location>
</feature>
<dbReference type="Proteomes" id="UP000192578">
    <property type="component" value="Unassembled WGS sequence"/>
</dbReference>
<dbReference type="SMART" id="SM00409">
    <property type="entry name" value="IG"/>
    <property type="match status" value="1"/>
</dbReference>
<dbReference type="PROSITE" id="PS50923">
    <property type="entry name" value="SUSHI"/>
    <property type="match status" value="4"/>
</dbReference>
<dbReference type="InterPro" id="IPR013151">
    <property type="entry name" value="Immunoglobulin_dom"/>
</dbReference>
<feature type="disulfide bond" evidence="4">
    <location>
        <begin position="363"/>
        <end position="390"/>
    </location>
</feature>
<feature type="domain" description="Ig-like" evidence="6">
    <location>
        <begin position="233"/>
        <end position="332"/>
    </location>
</feature>
<feature type="disulfide bond" evidence="4">
    <location>
        <begin position="542"/>
        <end position="569"/>
    </location>
</feature>
<evidence type="ECO:0000256" key="4">
    <source>
        <dbReference type="PROSITE-ProRule" id="PRU00302"/>
    </source>
</evidence>
<proteinExistence type="predicted"/>
<dbReference type="Pfam" id="PF00084">
    <property type="entry name" value="Sushi"/>
    <property type="match status" value="4"/>
</dbReference>
<keyword evidence="4" id="KW-0768">Sushi</keyword>
<dbReference type="InterPro" id="IPR007110">
    <property type="entry name" value="Ig-like_dom"/>
</dbReference>
<dbReference type="Gene3D" id="2.60.40.10">
    <property type="entry name" value="Immunoglobulins"/>
    <property type="match status" value="1"/>
</dbReference>
<feature type="domain" description="Sushi" evidence="7">
    <location>
        <begin position="513"/>
        <end position="571"/>
    </location>
</feature>
<evidence type="ECO:0000313" key="8">
    <source>
        <dbReference type="EMBL" id="OWA50277.1"/>
    </source>
</evidence>
<feature type="chain" id="PRO_5040782875" evidence="5">
    <location>
        <begin position="30"/>
        <end position="592"/>
    </location>
</feature>
<evidence type="ECO:0000259" key="6">
    <source>
        <dbReference type="PROSITE" id="PS50835"/>
    </source>
</evidence>
<dbReference type="AlphaFoldDB" id="A0A9X6N9I3"/>
<dbReference type="InterPro" id="IPR013783">
    <property type="entry name" value="Ig-like_fold"/>
</dbReference>
<feature type="domain" description="Sushi" evidence="7">
    <location>
        <begin position="336"/>
        <end position="392"/>
    </location>
</feature>
<dbReference type="Pfam" id="PF00047">
    <property type="entry name" value="ig"/>
    <property type="match status" value="1"/>
</dbReference>
<keyword evidence="9" id="KW-1185">Reference proteome</keyword>
<feature type="disulfide bond" evidence="4">
    <location>
        <begin position="483"/>
        <end position="510"/>
    </location>
</feature>
<dbReference type="InterPro" id="IPR000436">
    <property type="entry name" value="Sushi_SCR_CCP_dom"/>
</dbReference>
<evidence type="ECO:0000256" key="2">
    <source>
        <dbReference type="ARBA" id="ARBA00022737"/>
    </source>
</evidence>
<dbReference type="CDD" id="cd00033">
    <property type="entry name" value="CCP"/>
    <property type="match status" value="4"/>
</dbReference>
<evidence type="ECO:0000313" key="9">
    <source>
        <dbReference type="Proteomes" id="UP000192578"/>
    </source>
</evidence>
<dbReference type="InterPro" id="IPR051277">
    <property type="entry name" value="SEZ6_CSMD_C4BPB_Regulators"/>
</dbReference>
<keyword evidence="3 4" id="KW-1015">Disulfide bond</keyword>
<dbReference type="SUPFAM" id="SSF57535">
    <property type="entry name" value="Complement control module/SCR domain"/>
    <property type="match status" value="4"/>
</dbReference>
<dbReference type="PANTHER" id="PTHR45656:SF4">
    <property type="entry name" value="PROTEIN CBR-CLEC-78"/>
    <property type="match status" value="1"/>
</dbReference>